<reference evidence="1 3" key="1">
    <citation type="journal article" date="2008" name="Science">
        <title>The Physcomitrella genome reveals evolutionary insights into the conquest of land by plants.</title>
        <authorList>
            <person name="Rensing S."/>
            <person name="Lang D."/>
            <person name="Zimmer A."/>
            <person name="Terry A."/>
            <person name="Salamov A."/>
            <person name="Shapiro H."/>
            <person name="Nishiyama T."/>
            <person name="Perroud P.-F."/>
            <person name="Lindquist E."/>
            <person name="Kamisugi Y."/>
            <person name="Tanahashi T."/>
            <person name="Sakakibara K."/>
            <person name="Fujita T."/>
            <person name="Oishi K."/>
            <person name="Shin-I T."/>
            <person name="Kuroki Y."/>
            <person name="Toyoda A."/>
            <person name="Suzuki Y."/>
            <person name="Hashimoto A."/>
            <person name="Yamaguchi K."/>
            <person name="Sugano A."/>
            <person name="Kohara Y."/>
            <person name="Fujiyama A."/>
            <person name="Anterola A."/>
            <person name="Aoki S."/>
            <person name="Ashton N."/>
            <person name="Barbazuk W.B."/>
            <person name="Barker E."/>
            <person name="Bennetzen J."/>
            <person name="Bezanilla M."/>
            <person name="Blankenship R."/>
            <person name="Cho S.H."/>
            <person name="Dutcher S."/>
            <person name="Estelle M."/>
            <person name="Fawcett J.A."/>
            <person name="Gundlach H."/>
            <person name="Hanada K."/>
            <person name="Heyl A."/>
            <person name="Hicks K.A."/>
            <person name="Hugh J."/>
            <person name="Lohr M."/>
            <person name="Mayer K."/>
            <person name="Melkozernov A."/>
            <person name="Murata T."/>
            <person name="Nelson D."/>
            <person name="Pils B."/>
            <person name="Prigge M."/>
            <person name="Reiss B."/>
            <person name="Renner T."/>
            <person name="Rombauts S."/>
            <person name="Rushton P."/>
            <person name="Sanderfoot A."/>
            <person name="Schween G."/>
            <person name="Shiu S.-H."/>
            <person name="Stueber K."/>
            <person name="Theodoulou F.L."/>
            <person name="Tu H."/>
            <person name="Van de Peer Y."/>
            <person name="Verrier P.J."/>
            <person name="Waters E."/>
            <person name="Wood A."/>
            <person name="Yang L."/>
            <person name="Cove D."/>
            <person name="Cuming A."/>
            <person name="Hasebe M."/>
            <person name="Lucas S."/>
            <person name="Mishler D.B."/>
            <person name="Reski R."/>
            <person name="Grigoriev I."/>
            <person name="Quatrano R.S."/>
            <person name="Boore J.L."/>
        </authorList>
    </citation>
    <scope>NUCLEOTIDE SEQUENCE [LARGE SCALE GENOMIC DNA]</scope>
    <source>
        <strain evidence="2 3">cv. Gransden 2004</strain>
    </source>
</reference>
<reference evidence="2" key="3">
    <citation type="submission" date="2020-12" db="UniProtKB">
        <authorList>
            <consortium name="EnsemblPlants"/>
        </authorList>
    </citation>
    <scope>IDENTIFICATION</scope>
</reference>
<dbReference type="Gramene" id="Pp3c5_14910V3.1">
    <property type="protein sequence ID" value="Pp3c5_14910V3.1"/>
    <property type="gene ID" value="Pp3c5_14910"/>
</dbReference>
<protein>
    <submittedName>
        <fullName evidence="1 2">Uncharacterized protein</fullName>
    </submittedName>
</protein>
<evidence type="ECO:0000313" key="2">
    <source>
        <dbReference type="EnsemblPlants" id="Pp3c5_14910V3.1"/>
    </source>
</evidence>
<dbReference type="InParanoid" id="A0A2K1KJQ4"/>
<gene>
    <name evidence="1" type="ORF">PHYPA_007687</name>
</gene>
<dbReference type="Proteomes" id="UP000006727">
    <property type="component" value="Chromosome 5"/>
</dbReference>
<proteinExistence type="predicted"/>
<dbReference type="AlphaFoldDB" id="A0A2K1KJQ4"/>
<reference evidence="1 3" key="2">
    <citation type="journal article" date="2018" name="Plant J.">
        <title>The Physcomitrella patens chromosome-scale assembly reveals moss genome structure and evolution.</title>
        <authorList>
            <person name="Lang D."/>
            <person name="Ullrich K.K."/>
            <person name="Murat F."/>
            <person name="Fuchs J."/>
            <person name="Jenkins J."/>
            <person name="Haas F.B."/>
            <person name="Piednoel M."/>
            <person name="Gundlach H."/>
            <person name="Van Bel M."/>
            <person name="Meyberg R."/>
            <person name="Vives C."/>
            <person name="Morata J."/>
            <person name="Symeonidi A."/>
            <person name="Hiss M."/>
            <person name="Muchero W."/>
            <person name="Kamisugi Y."/>
            <person name="Saleh O."/>
            <person name="Blanc G."/>
            <person name="Decker E.L."/>
            <person name="van Gessel N."/>
            <person name="Grimwood J."/>
            <person name="Hayes R.D."/>
            <person name="Graham S.W."/>
            <person name="Gunter L.E."/>
            <person name="McDaniel S.F."/>
            <person name="Hoernstein S.N.W."/>
            <person name="Larsson A."/>
            <person name="Li F.W."/>
            <person name="Perroud P.F."/>
            <person name="Phillips J."/>
            <person name="Ranjan P."/>
            <person name="Rokshar D.S."/>
            <person name="Rothfels C.J."/>
            <person name="Schneider L."/>
            <person name="Shu S."/>
            <person name="Stevenson D.W."/>
            <person name="Thummler F."/>
            <person name="Tillich M."/>
            <person name="Villarreal Aguilar J.C."/>
            <person name="Widiez T."/>
            <person name="Wong G.K."/>
            <person name="Wymore A."/>
            <person name="Zhang Y."/>
            <person name="Zimmer A.D."/>
            <person name="Quatrano R.S."/>
            <person name="Mayer K.F.X."/>
            <person name="Goodstein D."/>
            <person name="Casacuberta J.M."/>
            <person name="Vandepoele K."/>
            <person name="Reski R."/>
            <person name="Cuming A.C."/>
            <person name="Tuskan G.A."/>
            <person name="Maumus F."/>
            <person name="Salse J."/>
            <person name="Schmutz J."/>
            <person name="Rensing S.A."/>
        </authorList>
    </citation>
    <scope>NUCLEOTIDE SEQUENCE [LARGE SCALE GENOMIC DNA]</scope>
    <source>
        <strain evidence="2 3">cv. Gransden 2004</strain>
    </source>
</reference>
<dbReference type="EnsemblPlants" id="Pp3c5_14910V3.1">
    <property type="protein sequence ID" value="Pp3c5_14910V3.1"/>
    <property type="gene ID" value="Pp3c5_14910"/>
</dbReference>
<organism evidence="1">
    <name type="scientific">Physcomitrium patens</name>
    <name type="common">Spreading-leaved earth moss</name>
    <name type="synonym">Physcomitrella patens</name>
    <dbReference type="NCBI Taxonomy" id="3218"/>
    <lineage>
        <taxon>Eukaryota</taxon>
        <taxon>Viridiplantae</taxon>
        <taxon>Streptophyta</taxon>
        <taxon>Embryophyta</taxon>
        <taxon>Bryophyta</taxon>
        <taxon>Bryophytina</taxon>
        <taxon>Bryopsida</taxon>
        <taxon>Funariidae</taxon>
        <taxon>Funariales</taxon>
        <taxon>Funariaceae</taxon>
        <taxon>Physcomitrium</taxon>
    </lineage>
</organism>
<keyword evidence="3" id="KW-1185">Reference proteome</keyword>
<accession>A0A2K1KJQ4</accession>
<name>A0A2K1KJQ4_PHYPA</name>
<sequence>MWLDKVRDNKIAYLQSSAMKAGSTKGSNEVVYEDLSSNLMLKYLCDYPFKPPMNVDQLKNIYLDILQVLSGRIEAKKYASHEPLN</sequence>
<dbReference type="EMBL" id="ABEU02000005">
    <property type="protein sequence ID" value="PNR54011.1"/>
    <property type="molecule type" value="Genomic_DNA"/>
</dbReference>
<evidence type="ECO:0000313" key="1">
    <source>
        <dbReference type="EMBL" id="PNR54011.1"/>
    </source>
</evidence>
<evidence type="ECO:0000313" key="3">
    <source>
        <dbReference type="Proteomes" id="UP000006727"/>
    </source>
</evidence>